<dbReference type="Proteomes" id="UP000179524">
    <property type="component" value="Unassembled WGS sequence"/>
</dbReference>
<dbReference type="SUPFAM" id="SSF52218">
    <property type="entry name" value="Flavoproteins"/>
    <property type="match status" value="1"/>
</dbReference>
<organism evidence="2 3">
    <name type="scientific">Anaerobacillus alkalilacustris</name>
    <dbReference type="NCBI Taxonomy" id="393763"/>
    <lineage>
        <taxon>Bacteria</taxon>
        <taxon>Bacillati</taxon>
        <taxon>Bacillota</taxon>
        <taxon>Bacilli</taxon>
        <taxon>Bacillales</taxon>
        <taxon>Bacillaceae</taxon>
        <taxon>Anaerobacillus</taxon>
    </lineage>
</organism>
<dbReference type="PROSITE" id="PS00201">
    <property type="entry name" value="FLAVODOXIN"/>
    <property type="match status" value="1"/>
</dbReference>
<protein>
    <submittedName>
        <fullName evidence="2">Flavodoxin</fullName>
    </submittedName>
</protein>
<dbReference type="Gene3D" id="3.40.50.360">
    <property type="match status" value="1"/>
</dbReference>
<comment type="caution">
    <text evidence="2">The sequence shown here is derived from an EMBL/GenBank/DDBJ whole genome shotgun (WGS) entry which is preliminary data.</text>
</comment>
<dbReference type="InterPro" id="IPR052200">
    <property type="entry name" value="Protoporphyrinogen_IX_DH"/>
</dbReference>
<dbReference type="InterPro" id="IPR001226">
    <property type="entry name" value="Flavodoxin_CS"/>
</dbReference>
<dbReference type="RefSeq" id="WP_071309265.1">
    <property type="nucleotide sequence ID" value="NZ_MLQR01000022.1"/>
</dbReference>
<dbReference type="AlphaFoldDB" id="A0A1S2LS45"/>
<gene>
    <name evidence="2" type="ORF">BKP37_08970</name>
</gene>
<dbReference type="GO" id="GO:0070819">
    <property type="term" value="F:menaquinone-dependent protoporphyrinogen oxidase activity"/>
    <property type="evidence" value="ECO:0007669"/>
    <property type="project" value="TreeGrafter"/>
</dbReference>
<evidence type="ECO:0000313" key="2">
    <source>
        <dbReference type="EMBL" id="OIJ14205.1"/>
    </source>
</evidence>
<feature type="domain" description="Flavodoxin" evidence="1">
    <location>
        <begin position="5"/>
        <end position="139"/>
    </location>
</feature>
<accession>A0A1S2LS45</accession>
<dbReference type="PANTHER" id="PTHR38030:SF2">
    <property type="entry name" value="PROTOPORPHYRINOGEN IX DEHYDROGENASE [QUINONE]"/>
    <property type="match status" value="1"/>
</dbReference>
<dbReference type="OrthoDB" id="2146857at2"/>
<dbReference type="GO" id="GO:0006783">
    <property type="term" value="P:heme biosynthetic process"/>
    <property type="evidence" value="ECO:0007669"/>
    <property type="project" value="TreeGrafter"/>
</dbReference>
<name>A0A1S2LS45_9BACI</name>
<dbReference type="GO" id="GO:0009055">
    <property type="term" value="F:electron transfer activity"/>
    <property type="evidence" value="ECO:0007669"/>
    <property type="project" value="InterPro"/>
</dbReference>
<dbReference type="InterPro" id="IPR026816">
    <property type="entry name" value="Flavodoxin_dom"/>
</dbReference>
<dbReference type="GO" id="GO:0010181">
    <property type="term" value="F:FMN binding"/>
    <property type="evidence" value="ECO:0007669"/>
    <property type="project" value="InterPro"/>
</dbReference>
<dbReference type="Pfam" id="PF12724">
    <property type="entry name" value="Flavodoxin_5"/>
    <property type="match status" value="1"/>
</dbReference>
<reference evidence="2 3" key="1">
    <citation type="submission" date="2016-10" db="EMBL/GenBank/DDBJ databases">
        <title>Draft genome sequences of four alkaliphilic bacteria belonging to the Anaerobacillus genus.</title>
        <authorList>
            <person name="Bassil N.M."/>
            <person name="Lloyd J.R."/>
        </authorList>
    </citation>
    <scope>NUCLEOTIDE SEQUENCE [LARGE SCALE GENOMIC DNA]</scope>
    <source>
        <strain evidence="2 3">DSM 18345</strain>
    </source>
</reference>
<keyword evidence="3" id="KW-1185">Reference proteome</keyword>
<dbReference type="EMBL" id="MLQR01000022">
    <property type="protein sequence ID" value="OIJ14205.1"/>
    <property type="molecule type" value="Genomic_DNA"/>
</dbReference>
<dbReference type="InterPro" id="IPR029039">
    <property type="entry name" value="Flavoprotein-like_sf"/>
</dbReference>
<dbReference type="PANTHER" id="PTHR38030">
    <property type="entry name" value="PROTOPORPHYRINOGEN IX DEHYDROGENASE [MENAQUINONE]"/>
    <property type="match status" value="1"/>
</dbReference>
<sequence>MKTAIIYATSRGTTEKAAQILCKELQGDITLINLKKEKSIDLAHYQGIILGSSIHAGMVQGKMKKFIKAHEKELHSKQLGLFICCMFEEERARQQFELAYPEHLRTSAIASGMFGGEFDFTKMNFFERFIVKKVDKNATDISTLSEVEIKKFAKIFKECITTV</sequence>
<evidence type="ECO:0000313" key="3">
    <source>
        <dbReference type="Proteomes" id="UP000179524"/>
    </source>
</evidence>
<evidence type="ECO:0000259" key="1">
    <source>
        <dbReference type="Pfam" id="PF12724"/>
    </source>
</evidence>
<proteinExistence type="predicted"/>